<comment type="caution">
    <text evidence="16">The sequence shown here is derived from an EMBL/GenBank/DDBJ whole genome shotgun (WGS) entry which is preliminary data.</text>
</comment>
<dbReference type="AlphaFoldDB" id="A0A834ZMD6"/>
<evidence type="ECO:0000259" key="15">
    <source>
        <dbReference type="SMART" id="SM00387"/>
    </source>
</evidence>
<dbReference type="PRINTS" id="PR00775">
    <property type="entry name" value="HEATSHOCK90"/>
</dbReference>
<dbReference type="InterPro" id="IPR019805">
    <property type="entry name" value="Heat_shock_protein_90_CS"/>
</dbReference>
<feature type="binding site" evidence="12">
    <location>
        <begin position="176"/>
        <end position="177"/>
    </location>
    <ligand>
        <name>ATP</name>
        <dbReference type="ChEBI" id="CHEBI:30616"/>
    </ligand>
</feature>
<organism evidence="16 17">
    <name type="scientific">Tetracentron sinense</name>
    <name type="common">Spur-leaf</name>
    <dbReference type="NCBI Taxonomy" id="13715"/>
    <lineage>
        <taxon>Eukaryota</taxon>
        <taxon>Viridiplantae</taxon>
        <taxon>Streptophyta</taxon>
        <taxon>Embryophyta</taxon>
        <taxon>Tracheophyta</taxon>
        <taxon>Spermatophyta</taxon>
        <taxon>Magnoliopsida</taxon>
        <taxon>Trochodendrales</taxon>
        <taxon>Trochodendraceae</taxon>
        <taxon>Tetracentron</taxon>
    </lineage>
</organism>
<dbReference type="OrthoDB" id="28737at2759"/>
<dbReference type="SUPFAM" id="SSF55874">
    <property type="entry name" value="ATPase domain of HSP90 chaperone/DNA topoisomerase II/histidine kinase"/>
    <property type="match status" value="1"/>
</dbReference>
<evidence type="ECO:0000256" key="4">
    <source>
        <dbReference type="ARBA" id="ARBA00022741"/>
    </source>
</evidence>
<feature type="binding site" evidence="12">
    <location>
        <position position="112"/>
    </location>
    <ligand>
        <name>ATP</name>
        <dbReference type="ChEBI" id="CHEBI:30616"/>
    </ligand>
</feature>
<dbReference type="HAMAP" id="MF_00505">
    <property type="entry name" value="HSP90"/>
    <property type="match status" value="1"/>
</dbReference>
<dbReference type="InterPro" id="IPR037196">
    <property type="entry name" value="HSP90_C"/>
</dbReference>
<feature type="chain" id="PRO_5033008468" description="Endoplasmin homolog" evidence="14">
    <location>
        <begin position="26"/>
        <end position="818"/>
    </location>
</feature>
<dbReference type="PIRSF" id="PIRSF002583">
    <property type="entry name" value="Hsp90"/>
    <property type="match status" value="1"/>
</dbReference>
<feature type="region of interest" description="Disordered" evidence="13">
    <location>
        <begin position="775"/>
        <end position="818"/>
    </location>
</feature>
<dbReference type="GO" id="GO:0005524">
    <property type="term" value="F:ATP binding"/>
    <property type="evidence" value="ECO:0007669"/>
    <property type="project" value="UniProtKB-KW"/>
</dbReference>
<evidence type="ECO:0000256" key="5">
    <source>
        <dbReference type="ARBA" id="ARBA00022824"/>
    </source>
</evidence>
<evidence type="ECO:0000256" key="13">
    <source>
        <dbReference type="SAM" id="MobiDB-lite"/>
    </source>
</evidence>
<dbReference type="Proteomes" id="UP000655225">
    <property type="component" value="Unassembled WGS sequence"/>
</dbReference>
<dbReference type="OMA" id="RVMITDE"/>
<dbReference type="Pfam" id="PF00183">
    <property type="entry name" value="HSP90"/>
    <property type="match status" value="1"/>
</dbReference>
<feature type="binding site" evidence="12">
    <location>
        <position position="161"/>
    </location>
    <ligand>
        <name>ATP</name>
        <dbReference type="ChEBI" id="CHEBI:30616"/>
    </ligand>
</feature>
<keyword evidence="9" id="KW-0143">Chaperone</keyword>
<evidence type="ECO:0000256" key="2">
    <source>
        <dbReference type="ARBA" id="ARBA00008239"/>
    </source>
</evidence>
<accession>A0A834ZMD6</accession>
<dbReference type="FunFam" id="1.20.120.790:FF:000005">
    <property type="entry name" value="Endoplasmin-like isoform B"/>
    <property type="match status" value="1"/>
</dbReference>
<evidence type="ECO:0000256" key="12">
    <source>
        <dbReference type="PIRSR" id="PIRSR002583-1"/>
    </source>
</evidence>
<dbReference type="NCBIfam" id="NF003555">
    <property type="entry name" value="PRK05218.1"/>
    <property type="match status" value="1"/>
</dbReference>
<feature type="binding site" evidence="12">
    <location>
        <position position="456"/>
    </location>
    <ligand>
        <name>ATP</name>
        <dbReference type="ChEBI" id="CHEBI:30616"/>
    </ligand>
</feature>
<proteinExistence type="inferred from homology"/>
<keyword evidence="4 12" id="KW-0547">Nucleotide-binding</keyword>
<feature type="binding site" evidence="12">
    <location>
        <position position="169"/>
    </location>
    <ligand>
        <name>ATP</name>
        <dbReference type="ChEBI" id="CHEBI:30616"/>
    </ligand>
</feature>
<dbReference type="InterPro" id="IPR036890">
    <property type="entry name" value="HATPase_C_sf"/>
</dbReference>
<feature type="compositionally biased region" description="Acidic residues" evidence="13">
    <location>
        <begin position="293"/>
        <end position="322"/>
    </location>
</feature>
<dbReference type="Gene3D" id="3.30.230.80">
    <property type="match status" value="1"/>
</dbReference>
<evidence type="ECO:0000256" key="3">
    <source>
        <dbReference type="ARBA" id="ARBA00022729"/>
    </source>
</evidence>
<feature type="compositionally biased region" description="Acidic residues" evidence="13">
    <location>
        <begin position="779"/>
        <end position="791"/>
    </location>
</feature>
<dbReference type="Gene3D" id="3.30.565.10">
    <property type="entry name" value="Histidine kinase-like ATPase, C-terminal domain"/>
    <property type="match status" value="1"/>
</dbReference>
<evidence type="ECO:0000256" key="11">
    <source>
        <dbReference type="ARBA" id="ARBA00076587"/>
    </source>
</evidence>
<dbReference type="FunFam" id="3.30.565.10:FF:000005">
    <property type="entry name" value="Heat shock protein 90"/>
    <property type="match status" value="1"/>
</dbReference>
<keyword evidence="6" id="KW-0106">Calcium</keyword>
<dbReference type="InterPro" id="IPR001404">
    <property type="entry name" value="Hsp90_fam"/>
</dbReference>
<sequence>MRNWTIPSALLLLLLLSLLPDQGRKLHANADEGDLEELVDPPKVEEKIGAVPNGLSTDSDVAKREAESMSKRSLRSNAEKFEFQAEVSRLMDILINSLYSNKDIFLRELISNAADALDKIRFLSLTDKEILGEGDNTKLEIQINLDKEKKVLSIRDRGIGMTKEDLIKNLGTIAKSGTSAFVEKMQTGGDLNLIGQFGVGFYSVYLVAEYVEVISKHNDDKQYVWESKADGAFAVSEDVWNEPLGRGTEIRLHLREEAGEYLEENKLKELVKKYSEFINFPISIWASKEVDVEVPVDEDESSEEEETTESSSSEEEEVENEDAEKKPKTKKIKETTYEWEVLNDVKAIWLRSPKEVTDEEYTKFYHSQAKDFTDEKPLAWSHFTAEGDVEFKAVLFVPPKAPHDLYESYYNDKKSNLKLYVRRVFISDEFDELLPKYLNFLKGLVDSDTLPLNVSREMLQQHSSLKTIKKKLIRKALDMIRRIVDEDPDESNDKDKKDAEKDSDNAEKKGQYTKFWNEFGKSIKLGIIEDATNRNRLAKLLRFESTKSGDKLASLDQYISRMKPGQKDIFYITGTSKEQLEKSPFLERLTKKNYEVIFFTDPMDEYLMQYLMEYEDKKFQNVSKEGLKLGKDSKDKDLKESFKELTKWWKGALANENVDDVKISNRLDNSPCVVVTSKYGWSANMERIMQSQTLSDASKQAYMRGKRVLEINPRHPIIKELRDRVVQDSEDESVKQTARLVYQTALMESGFMLNDPKDFASSIYDSVKASLNISHDAAVEEEDDAEEAEAETDTKEAASTHKGDEDTDTEPSPVNDEL</sequence>
<dbReference type="SMART" id="SM00387">
    <property type="entry name" value="HATPase_c"/>
    <property type="match status" value="1"/>
</dbReference>
<evidence type="ECO:0000313" key="16">
    <source>
        <dbReference type="EMBL" id="KAF8410429.1"/>
    </source>
</evidence>
<feature type="binding site" evidence="12">
    <location>
        <position position="108"/>
    </location>
    <ligand>
        <name>ATP</name>
        <dbReference type="ChEBI" id="CHEBI:30616"/>
    </ligand>
</feature>
<feature type="region of interest" description="Disordered" evidence="13">
    <location>
        <begin position="487"/>
        <end position="506"/>
    </location>
</feature>
<dbReference type="InterPro" id="IPR020575">
    <property type="entry name" value="Hsp90_N"/>
</dbReference>
<evidence type="ECO:0000313" key="17">
    <source>
        <dbReference type="Proteomes" id="UP000655225"/>
    </source>
</evidence>
<keyword evidence="8" id="KW-0325">Glycoprotein</keyword>
<dbReference type="CDD" id="cd16927">
    <property type="entry name" value="HATPase_Hsp90-like"/>
    <property type="match status" value="1"/>
</dbReference>
<feature type="binding site" evidence="12">
    <location>
        <position position="156"/>
    </location>
    <ligand>
        <name>ATP</name>
        <dbReference type="ChEBI" id="CHEBI:30616"/>
    </ligand>
</feature>
<dbReference type="GO" id="GO:0005788">
    <property type="term" value="C:endoplasmic reticulum lumen"/>
    <property type="evidence" value="ECO:0007669"/>
    <property type="project" value="UniProtKB-SubCell"/>
</dbReference>
<dbReference type="InterPro" id="IPR003594">
    <property type="entry name" value="HATPase_dom"/>
</dbReference>
<feature type="region of interest" description="Disordered" evidence="13">
    <location>
        <begin position="293"/>
        <end position="330"/>
    </location>
</feature>
<evidence type="ECO:0000256" key="14">
    <source>
        <dbReference type="SAM" id="SignalP"/>
    </source>
</evidence>
<evidence type="ECO:0000256" key="1">
    <source>
        <dbReference type="ARBA" id="ARBA00004319"/>
    </source>
</evidence>
<dbReference type="Gene3D" id="3.40.50.11260">
    <property type="match status" value="1"/>
</dbReference>
<dbReference type="PANTHER" id="PTHR11528">
    <property type="entry name" value="HEAT SHOCK PROTEIN 90 FAMILY MEMBER"/>
    <property type="match status" value="1"/>
</dbReference>
<evidence type="ECO:0000256" key="10">
    <source>
        <dbReference type="ARBA" id="ARBA00073396"/>
    </source>
</evidence>
<feature type="binding site" evidence="12">
    <location>
        <begin position="196"/>
        <end position="201"/>
    </location>
    <ligand>
        <name>ATP</name>
        <dbReference type="ChEBI" id="CHEBI:30616"/>
    </ligand>
</feature>
<dbReference type="Pfam" id="PF13589">
    <property type="entry name" value="HATPase_c_3"/>
    <property type="match status" value="1"/>
</dbReference>
<feature type="domain" description="Histidine kinase/HSP90-like ATPase" evidence="15">
    <location>
        <begin position="101"/>
        <end position="258"/>
    </location>
</feature>
<dbReference type="SUPFAM" id="SSF54211">
    <property type="entry name" value="Ribosomal protein S5 domain 2-like"/>
    <property type="match status" value="1"/>
</dbReference>
<dbReference type="GO" id="GO:0140662">
    <property type="term" value="F:ATP-dependent protein folding chaperone"/>
    <property type="evidence" value="ECO:0007669"/>
    <property type="project" value="InterPro"/>
</dbReference>
<evidence type="ECO:0000256" key="8">
    <source>
        <dbReference type="ARBA" id="ARBA00023180"/>
    </source>
</evidence>
<dbReference type="GO" id="GO:0016887">
    <property type="term" value="F:ATP hydrolysis activity"/>
    <property type="evidence" value="ECO:0007669"/>
    <property type="project" value="InterPro"/>
</dbReference>
<evidence type="ECO:0000256" key="7">
    <source>
        <dbReference type="ARBA" id="ARBA00022840"/>
    </source>
</evidence>
<evidence type="ECO:0000256" key="6">
    <source>
        <dbReference type="ARBA" id="ARBA00022837"/>
    </source>
</evidence>
<feature type="binding site" evidence="12">
    <location>
        <position position="248"/>
    </location>
    <ligand>
        <name>ATP</name>
        <dbReference type="ChEBI" id="CHEBI:30616"/>
    </ligand>
</feature>
<dbReference type="PROSITE" id="PS00298">
    <property type="entry name" value="HSP90"/>
    <property type="match status" value="1"/>
</dbReference>
<dbReference type="EMBL" id="JABCRI010000002">
    <property type="protein sequence ID" value="KAF8410429.1"/>
    <property type="molecule type" value="Genomic_DNA"/>
</dbReference>
<gene>
    <name evidence="16" type="ORF">HHK36_002958</name>
</gene>
<dbReference type="FunFam" id="3.30.230.80:FF:000006">
    <property type="entry name" value="endoplasmin homolog"/>
    <property type="match status" value="1"/>
</dbReference>
<feature type="compositionally biased region" description="Basic and acidic residues" evidence="13">
    <location>
        <begin position="792"/>
        <end position="804"/>
    </location>
</feature>
<protein>
    <recommendedName>
        <fullName evidence="10">Endoplasmin homolog</fullName>
    </recommendedName>
    <alternativeName>
        <fullName evidence="11">Glucose-regulated protein 94 homolog</fullName>
    </alternativeName>
</protein>
<feature type="binding site" evidence="12">
    <location>
        <position position="175"/>
    </location>
    <ligand>
        <name>ATP</name>
        <dbReference type="ChEBI" id="CHEBI:30616"/>
    </ligand>
</feature>
<evidence type="ECO:0000256" key="9">
    <source>
        <dbReference type="ARBA" id="ARBA00023186"/>
    </source>
</evidence>
<dbReference type="Gene3D" id="1.20.120.790">
    <property type="entry name" value="Heat shock protein 90, C-terminal domain"/>
    <property type="match status" value="1"/>
</dbReference>
<keyword evidence="5" id="KW-0256">Endoplasmic reticulum</keyword>
<keyword evidence="7 12" id="KW-0067">ATP-binding</keyword>
<reference evidence="16 17" key="1">
    <citation type="submission" date="2020-04" db="EMBL/GenBank/DDBJ databases">
        <title>Plant Genome Project.</title>
        <authorList>
            <person name="Zhang R.-G."/>
        </authorList>
    </citation>
    <scope>NUCLEOTIDE SEQUENCE [LARGE SCALE GENOMIC DNA]</scope>
    <source>
        <strain evidence="16">YNK0</strain>
        <tissue evidence="16">Leaf</tissue>
    </source>
</reference>
<dbReference type="InterPro" id="IPR020568">
    <property type="entry name" value="Ribosomal_Su5_D2-typ_SF"/>
</dbReference>
<keyword evidence="3 14" id="KW-0732">Signal</keyword>
<feature type="signal peptide" evidence="14">
    <location>
        <begin position="1"/>
        <end position="25"/>
    </location>
</feature>
<comment type="subcellular location">
    <subcellularLocation>
        <location evidence="1">Endoplasmic reticulum lumen</location>
    </subcellularLocation>
</comment>
<name>A0A834ZMD6_TETSI</name>
<dbReference type="SUPFAM" id="SSF110942">
    <property type="entry name" value="HSP90 C-terminal domain"/>
    <property type="match status" value="1"/>
</dbReference>
<keyword evidence="17" id="KW-1185">Reference proteome</keyword>
<comment type="similarity">
    <text evidence="2">Belongs to the heat shock protein 90 family.</text>
</comment>
<dbReference type="GO" id="GO:0051082">
    <property type="term" value="F:unfolded protein binding"/>
    <property type="evidence" value="ECO:0007669"/>
    <property type="project" value="InterPro"/>
</dbReference>
<dbReference type="FunFam" id="3.40.50.11260:FF:000006">
    <property type="entry name" value="endoplasmin homolog"/>
    <property type="match status" value="1"/>
</dbReference>